<name>A0AAD6XGU7_9AGAR</name>
<organism evidence="3 4">
    <name type="scientific">Mycena belliarum</name>
    <dbReference type="NCBI Taxonomy" id="1033014"/>
    <lineage>
        <taxon>Eukaryota</taxon>
        <taxon>Fungi</taxon>
        <taxon>Dikarya</taxon>
        <taxon>Basidiomycota</taxon>
        <taxon>Agaricomycotina</taxon>
        <taxon>Agaricomycetes</taxon>
        <taxon>Agaricomycetidae</taxon>
        <taxon>Agaricales</taxon>
        <taxon>Marasmiineae</taxon>
        <taxon>Mycenaceae</taxon>
        <taxon>Mycena</taxon>
    </lineage>
</organism>
<dbReference type="AlphaFoldDB" id="A0AAD6XGU7"/>
<reference evidence="3" key="1">
    <citation type="submission" date="2023-03" db="EMBL/GenBank/DDBJ databases">
        <title>Massive genome expansion in bonnet fungi (Mycena s.s.) driven by repeated elements and novel gene families across ecological guilds.</title>
        <authorList>
            <consortium name="Lawrence Berkeley National Laboratory"/>
            <person name="Harder C.B."/>
            <person name="Miyauchi S."/>
            <person name="Viragh M."/>
            <person name="Kuo A."/>
            <person name="Thoen E."/>
            <person name="Andreopoulos B."/>
            <person name="Lu D."/>
            <person name="Skrede I."/>
            <person name="Drula E."/>
            <person name="Henrissat B."/>
            <person name="Morin E."/>
            <person name="Kohler A."/>
            <person name="Barry K."/>
            <person name="LaButti K."/>
            <person name="Morin E."/>
            <person name="Salamov A."/>
            <person name="Lipzen A."/>
            <person name="Mereny Z."/>
            <person name="Hegedus B."/>
            <person name="Baldrian P."/>
            <person name="Stursova M."/>
            <person name="Weitz H."/>
            <person name="Taylor A."/>
            <person name="Grigoriev I.V."/>
            <person name="Nagy L.G."/>
            <person name="Martin F."/>
            <person name="Kauserud H."/>
        </authorList>
    </citation>
    <scope>NUCLEOTIDE SEQUENCE</scope>
    <source>
        <strain evidence="3">CBHHK173m</strain>
    </source>
</reference>
<accession>A0AAD6XGU7</accession>
<evidence type="ECO:0000313" key="4">
    <source>
        <dbReference type="Proteomes" id="UP001222325"/>
    </source>
</evidence>
<feature type="compositionally biased region" description="Low complexity" evidence="2">
    <location>
        <begin position="197"/>
        <end position="231"/>
    </location>
</feature>
<protein>
    <submittedName>
        <fullName evidence="3">Uncharacterized protein</fullName>
    </submittedName>
</protein>
<feature type="compositionally biased region" description="Basic residues" evidence="2">
    <location>
        <begin position="235"/>
        <end position="244"/>
    </location>
</feature>
<feature type="region of interest" description="Disordered" evidence="2">
    <location>
        <begin position="263"/>
        <end position="282"/>
    </location>
</feature>
<feature type="region of interest" description="Disordered" evidence="2">
    <location>
        <begin position="305"/>
        <end position="324"/>
    </location>
</feature>
<keyword evidence="1" id="KW-0175">Coiled coil</keyword>
<dbReference type="Proteomes" id="UP001222325">
    <property type="component" value="Unassembled WGS sequence"/>
</dbReference>
<keyword evidence="4" id="KW-1185">Reference proteome</keyword>
<sequence>MLAHLGMLQRTVGTPLREQLELTSVHSWAKYQPYSLLRQRFWRQYLKQYDTDDTVSISHVEITSMLDLLGSTLTGSTVDSFFTRFGKDPQRDDLTIEEAIRCLETEVMRPESERRRVDGDSSGIGASLSPSPAPGQATPGEPRLAELDFAGPALEVDFSGEGRGFVTKPSEMPYLKPSMPTHASESSSDADLEEVESSSSASGSSPVSTSASPNASLLTPSASAPMTAPSAGKKTCFRRPRYRKTQSSSVTTASTIAPWSKACVRPPASPASPSSPSPSPCLCRSRRLPRILRTGRPPLVLASRARTSSTRNTFKSNNGNNTTYQQAQPWLFNGGAGPRAAWTRTRTQGLGVRQGVGAKTAMATQRSTMRARGGIYLPPPLWSLPSSTMLVSHISGWAVGRAVAVRARITPPPRLCAHDPVENTITRLLYLIGTKTATCVSSRRRRTPHSRPSSPSLRSVGHLDPTWSIRDEVLRLAAQSLAQAKKIRVLEEAQQRQRDAHCEAIKNLRRQMEADHGDLVDHHKCLKQRYDRLLEHCIRAHHIRPQATVSIADIPEAVAHHAGHHNRAHMRDSEEVPSIEEHVETASDLQGFSDRIEVWTRGNYHSHLSFCPPRTMPNPIDEYDESDEENVLQPIDFDGASRQDLVEALKSYQLSATRLLAENRKLRKENSNLLAASSKKRRKNMQDDNHSGYKTEIVGLAKRFLFTRALFLSRRSFQRERPQRPENPRDQFTSDAAYINSMAITLFEEVPPFIAEHGDGRSSLLTVLRKAMPTILKEFGMVKDDILSVARADRSKDPVLAGLLKFPGQRKPTCFAPILFPGGVQNMTEVFTGPVVLKVGVIAISNFMNIDPVKVHRVMLFGPNSLHEKAKPAANCNGIKLGVKVVTSSSLSAAALLSRFLVSPDKEWASTGAISGINWEADYRAYLELLEYNRHQPHVKRIFKKMHEFVFAGVDLSTDTNAEQSDSELEAVNDAMRRFELGTDTITDVDVDEEDHDPAPTANAVFHVMPSATVEQPAQELDQHRDDSPELLQVAPETATEMEAEETSRGTVVAGSIPTCTPHF</sequence>
<feature type="compositionally biased region" description="Pro residues" evidence="2">
    <location>
        <begin position="267"/>
        <end position="279"/>
    </location>
</feature>
<evidence type="ECO:0000256" key="1">
    <source>
        <dbReference type="SAM" id="Coils"/>
    </source>
</evidence>
<gene>
    <name evidence="3" type="ORF">B0H15DRAFT_933866</name>
</gene>
<feature type="compositionally biased region" description="Basic and acidic residues" evidence="2">
    <location>
        <begin position="105"/>
        <end position="119"/>
    </location>
</feature>
<dbReference type="EMBL" id="JARJCN010000069">
    <property type="protein sequence ID" value="KAJ7078039.1"/>
    <property type="molecule type" value="Genomic_DNA"/>
</dbReference>
<evidence type="ECO:0000313" key="3">
    <source>
        <dbReference type="EMBL" id="KAJ7078039.1"/>
    </source>
</evidence>
<evidence type="ECO:0000256" key="2">
    <source>
        <dbReference type="SAM" id="MobiDB-lite"/>
    </source>
</evidence>
<feature type="region of interest" description="Disordered" evidence="2">
    <location>
        <begin position="105"/>
        <end position="143"/>
    </location>
</feature>
<comment type="caution">
    <text evidence="3">The sequence shown here is derived from an EMBL/GenBank/DDBJ whole genome shotgun (WGS) entry which is preliminary data.</text>
</comment>
<feature type="coiled-coil region" evidence="1">
    <location>
        <begin position="649"/>
        <end position="676"/>
    </location>
</feature>
<proteinExistence type="predicted"/>
<feature type="region of interest" description="Disordered" evidence="2">
    <location>
        <begin position="159"/>
        <end position="253"/>
    </location>
</feature>